<dbReference type="Proteomes" id="UP000046393">
    <property type="component" value="Unplaced"/>
</dbReference>
<organism evidence="3 4">
    <name type="scientific">Syphacia muris</name>
    <dbReference type="NCBI Taxonomy" id="451379"/>
    <lineage>
        <taxon>Eukaryota</taxon>
        <taxon>Metazoa</taxon>
        <taxon>Ecdysozoa</taxon>
        <taxon>Nematoda</taxon>
        <taxon>Chromadorea</taxon>
        <taxon>Rhabditida</taxon>
        <taxon>Spirurina</taxon>
        <taxon>Oxyuridomorpha</taxon>
        <taxon>Oxyuroidea</taxon>
        <taxon>Oxyuridae</taxon>
        <taxon>Syphacia</taxon>
    </lineage>
</organism>
<reference evidence="4" key="1">
    <citation type="submission" date="2017-02" db="UniProtKB">
        <authorList>
            <consortium name="WormBaseParasite"/>
        </authorList>
    </citation>
    <scope>IDENTIFICATION</scope>
</reference>
<dbReference type="STRING" id="451379.A0A0N5AZ26"/>
<keyword evidence="1" id="KW-0472">Membrane</keyword>
<dbReference type="AlphaFoldDB" id="A0A0N5AZ26"/>
<feature type="transmembrane region" description="Helical" evidence="1">
    <location>
        <begin position="79"/>
        <end position="101"/>
    </location>
</feature>
<keyword evidence="1" id="KW-1133">Transmembrane helix</keyword>
<name>A0A0N5AZ26_9BILA</name>
<evidence type="ECO:0000313" key="3">
    <source>
        <dbReference type="Proteomes" id="UP000046393"/>
    </source>
</evidence>
<accession>A0A0N5AZ26</accession>
<keyword evidence="3" id="KW-1185">Reference proteome</keyword>
<dbReference type="WBParaSite" id="SMUV_0001024201-mRNA-1">
    <property type="protein sequence ID" value="SMUV_0001024201-mRNA-1"/>
    <property type="gene ID" value="SMUV_0001024201"/>
</dbReference>
<feature type="domain" description="CWH43-like N-terminal" evidence="2">
    <location>
        <begin position="77"/>
        <end position="197"/>
    </location>
</feature>
<evidence type="ECO:0000259" key="2">
    <source>
        <dbReference type="Pfam" id="PF10277"/>
    </source>
</evidence>
<sequence>MPSPSSSSSLSSNTENHLSSSNKTIDYNYWSDASTAENVTTISINNTLSDCSNESVSKYPCSTKYDSGVVILKLNFQPLFYLICGTAIMAVLSAFVLGFTVDLKKNIGYKWTCGKLYLPSFSRIINHPLERLPFNFLMLIHTGLRPIVVLVNCRRSYIRANIPYKARLNSLIKLTIMISGFVELVFLAALTIVGDREEPCTSF</sequence>
<evidence type="ECO:0000313" key="4">
    <source>
        <dbReference type="WBParaSite" id="SMUV_0001024201-mRNA-1"/>
    </source>
</evidence>
<dbReference type="Pfam" id="PF10277">
    <property type="entry name" value="Frag1"/>
    <property type="match status" value="1"/>
</dbReference>
<dbReference type="InterPro" id="IPR019402">
    <property type="entry name" value="CWH43_N"/>
</dbReference>
<keyword evidence="1" id="KW-0812">Transmembrane</keyword>
<evidence type="ECO:0000256" key="1">
    <source>
        <dbReference type="SAM" id="Phobius"/>
    </source>
</evidence>
<feature type="transmembrane region" description="Helical" evidence="1">
    <location>
        <begin position="174"/>
        <end position="193"/>
    </location>
</feature>
<proteinExistence type="predicted"/>
<protein>
    <submittedName>
        <fullName evidence="4">G_PROTEIN_RECEP_F1_2 domain-containing protein</fullName>
    </submittedName>
</protein>